<reference evidence="4" key="1">
    <citation type="submission" date="2019-08" db="EMBL/GenBank/DDBJ databases">
        <authorList>
            <person name="Kucharzyk K."/>
            <person name="Murdoch R.W."/>
            <person name="Higgins S."/>
            <person name="Loffler F."/>
        </authorList>
    </citation>
    <scope>NUCLEOTIDE SEQUENCE</scope>
</reference>
<dbReference type="InterPro" id="IPR047183">
    <property type="entry name" value="GDO-like"/>
</dbReference>
<accession>A0A645FCA5</accession>
<dbReference type="AlphaFoldDB" id="A0A645FCA5"/>
<evidence type="ECO:0000259" key="3">
    <source>
        <dbReference type="Pfam" id="PF07883"/>
    </source>
</evidence>
<dbReference type="EMBL" id="VSSQ01056134">
    <property type="protein sequence ID" value="MPN09993.1"/>
    <property type="molecule type" value="Genomic_DNA"/>
</dbReference>
<dbReference type="InterPro" id="IPR011051">
    <property type="entry name" value="RmlC_Cupin_sf"/>
</dbReference>
<dbReference type="CDD" id="cd06992">
    <property type="entry name" value="cupin_GDO-like_C"/>
    <property type="match status" value="1"/>
</dbReference>
<evidence type="ECO:0000256" key="1">
    <source>
        <dbReference type="ARBA" id="ARBA00022964"/>
    </source>
</evidence>
<dbReference type="PANTHER" id="PTHR41517">
    <property type="entry name" value="1,2-DIOXYGENASE PROTEIN-RELATED"/>
    <property type="match status" value="1"/>
</dbReference>
<proteinExistence type="predicted"/>
<organism evidence="4">
    <name type="scientific">bioreactor metagenome</name>
    <dbReference type="NCBI Taxonomy" id="1076179"/>
    <lineage>
        <taxon>unclassified sequences</taxon>
        <taxon>metagenomes</taxon>
        <taxon>ecological metagenomes</taxon>
    </lineage>
</organism>
<dbReference type="InterPro" id="IPR013096">
    <property type="entry name" value="Cupin_2"/>
</dbReference>
<evidence type="ECO:0000256" key="2">
    <source>
        <dbReference type="ARBA" id="ARBA00023002"/>
    </source>
</evidence>
<dbReference type="PANTHER" id="PTHR41517:SF1">
    <property type="entry name" value="CUPIN"/>
    <property type="match status" value="1"/>
</dbReference>
<evidence type="ECO:0000313" key="4">
    <source>
        <dbReference type="EMBL" id="MPN09993.1"/>
    </source>
</evidence>
<name>A0A645FCA5_9ZZZZ</name>
<keyword evidence="2 4" id="KW-0560">Oxidoreductase</keyword>
<protein>
    <submittedName>
        <fullName evidence="4">Gentisate 1,2-dioxygenase</fullName>
        <ecNumber evidence="4">1.13.11.4</ecNumber>
    </submittedName>
</protein>
<feature type="domain" description="Cupin type-2" evidence="3">
    <location>
        <begin position="83"/>
        <end position="138"/>
    </location>
</feature>
<comment type="caution">
    <text evidence="4">The sequence shown here is derived from an EMBL/GenBank/DDBJ whole genome shotgun (WGS) entry which is preliminary data.</text>
</comment>
<keyword evidence="1 4" id="KW-0223">Dioxygenase</keyword>
<dbReference type="Pfam" id="PF07883">
    <property type="entry name" value="Cupin_2"/>
    <property type="match status" value="1"/>
</dbReference>
<gene>
    <name evidence="4" type="primary">sdgD_2</name>
    <name evidence="4" type="ORF">SDC9_157286</name>
</gene>
<dbReference type="EC" id="1.13.11.4" evidence="4"/>
<dbReference type="GO" id="GO:0047922">
    <property type="term" value="F:gentisate 1,2-dioxygenase activity"/>
    <property type="evidence" value="ECO:0007669"/>
    <property type="project" value="UniProtKB-EC"/>
</dbReference>
<dbReference type="InterPro" id="IPR014710">
    <property type="entry name" value="RmlC-like_jellyroll"/>
</dbReference>
<dbReference type="Gene3D" id="2.60.120.10">
    <property type="entry name" value="Jelly Rolls"/>
    <property type="match status" value="1"/>
</dbReference>
<dbReference type="SUPFAM" id="SSF51182">
    <property type="entry name" value="RmlC-like cupins"/>
    <property type="match status" value="1"/>
</dbReference>
<sequence length="169" mass="18958">MHSRSERLWAYPGLRPVSQAEDSVATPLLAYRWVDTDRALTEQLALEDEGYPATISKGHAAVRFTNPMNGRDVLPTIRCEMHRVKSGASTLTKREVGSAVFQVFDGEGTVSVGDKQWAVRRGDMFVVPSWQPFTARCDASHASLDMFRFADTPIYEAVHAYRAQIDEPR</sequence>